<dbReference type="Proteomes" id="UP000008207">
    <property type="component" value="Chromosome"/>
</dbReference>
<evidence type="ECO:0000313" key="7">
    <source>
        <dbReference type="EMBL" id="ACL58900.1"/>
    </source>
</evidence>
<name>B8ITI4_METNO</name>
<proteinExistence type="inferred from homology"/>
<dbReference type="OrthoDB" id="9811868at2"/>
<evidence type="ECO:0000256" key="4">
    <source>
        <dbReference type="ARBA" id="ARBA00016274"/>
    </source>
</evidence>
<dbReference type="EMBL" id="CP001349">
    <property type="protein sequence ID" value="ACL58900.1"/>
    <property type="molecule type" value="Genomic_DNA"/>
</dbReference>
<dbReference type="HOGENOM" id="CLU_145318_0_0_5"/>
<evidence type="ECO:0000256" key="1">
    <source>
        <dbReference type="ARBA" id="ARBA00002247"/>
    </source>
</evidence>
<evidence type="ECO:0000256" key="6">
    <source>
        <dbReference type="HAMAP-Rule" id="MF_00529"/>
    </source>
</evidence>
<dbReference type="RefSeq" id="WP_015930550.1">
    <property type="nucleotide sequence ID" value="NC_011894.1"/>
</dbReference>
<evidence type="ECO:0000256" key="3">
    <source>
        <dbReference type="ARBA" id="ARBA00011284"/>
    </source>
</evidence>
<reference evidence="7 8" key="1">
    <citation type="submission" date="2009-01" db="EMBL/GenBank/DDBJ databases">
        <title>Complete sequence of chromosome of Methylobacterium nodulans ORS 2060.</title>
        <authorList>
            <consortium name="US DOE Joint Genome Institute"/>
            <person name="Lucas S."/>
            <person name="Copeland A."/>
            <person name="Lapidus A."/>
            <person name="Glavina del Rio T."/>
            <person name="Dalin E."/>
            <person name="Tice H."/>
            <person name="Bruce D."/>
            <person name="Goodwin L."/>
            <person name="Pitluck S."/>
            <person name="Sims D."/>
            <person name="Brettin T."/>
            <person name="Detter J.C."/>
            <person name="Han C."/>
            <person name="Larimer F."/>
            <person name="Land M."/>
            <person name="Hauser L."/>
            <person name="Kyrpides N."/>
            <person name="Ivanova N."/>
            <person name="Marx C.J."/>
            <person name="Richardson P."/>
        </authorList>
    </citation>
    <scope>NUCLEOTIDE SEQUENCE [LARGE SCALE GENOMIC DNA]</scope>
    <source>
        <strain evidence="8">LMG 21967 / CNCM I-2342 / ORS 2060</strain>
    </source>
</reference>
<comment type="subunit">
    <text evidence="3 6">Homotrimer; associates with NifD.</text>
</comment>
<dbReference type="AlphaFoldDB" id="B8ITI4"/>
<dbReference type="STRING" id="460265.Mnod_4016"/>
<dbReference type="HAMAP" id="MF_00529">
    <property type="entry name" value="NifW"/>
    <property type="match status" value="1"/>
</dbReference>
<organism evidence="7 8">
    <name type="scientific">Methylobacterium nodulans (strain LMG 21967 / CNCM I-2342 / ORS 2060)</name>
    <dbReference type="NCBI Taxonomy" id="460265"/>
    <lineage>
        <taxon>Bacteria</taxon>
        <taxon>Pseudomonadati</taxon>
        <taxon>Pseudomonadota</taxon>
        <taxon>Alphaproteobacteria</taxon>
        <taxon>Hyphomicrobiales</taxon>
        <taxon>Methylobacteriaceae</taxon>
        <taxon>Methylobacterium</taxon>
    </lineage>
</organism>
<protein>
    <recommendedName>
        <fullName evidence="4 6">Nitrogenase-stabilizing/protective protein NifW</fullName>
    </recommendedName>
</protein>
<dbReference type="NCBIfam" id="NF002009">
    <property type="entry name" value="PRK00810.1"/>
    <property type="match status" value="1"/>
</dbReference>
<accession>B8ITI4</accession>
<dbReference type="Pfam" id="PF03206">
    <property type="entry name" value="NifW"/>
    <property type="match status" value="1"/>
</dbReference>
<dbReference type="GO" id="GO:0009399">
    <property type="term" value="P:nitrogen fixation"/>
    <property type="evidence" value="ECO:0007669"/>
    <property type="project" value="UniProtKB-UniRule"/>
</dbReference>
<dbReference type="KEGG" id="mno:Mnod_4016"/>
<keyword evidence="5 6" id="KW-0535">Nitrogen fixation</keyword>
<evidence type="ECO:0000256" key="2">
    <source>
        <dbReference type="ARBA" id="ARBA00008351"/>
    </source>
</evidence>
<dbReference type="InterPro" id="IPR004893">
    <property type="entry name" value="NifW"/>
</dbReference>
<comment type="similarity">
    <text evidence="2 6">Belongs to the NifW family.</text>
</comment>
<sequence length="119" mass="13156">MSSRDVSCLDRLTALSSAEEFFAVLDLPYAPEVLRVARLHILKRMGQYLATTSFEGLDDNAVRRAARDTLERAYQDFATSTPLAERVFKVLKEHDPARPPAPKGAFVPLAALVQPLAQS</sequence>
<evidence type="ECO:0000256" key="5">
    <source>
        <dbReference type="ARBA" id="ARBA00023231"/>
    </source>
</evidence>
<dbReference type="PIRSF" id="PIRSF005790">
    <property type="entry name" value="NifW"/>
    <property type="match status" value="1"/>
</dbReference>
<evidence type="ECO:0000313" key="8">
    <source>
        <dbReference type="Proteomes" id="UP000008207"/>
    </source>
</evidence>
<comment type="function">
    <text evidence="1 6">May protect the nitrogenase Fe-Mo protein from oxidative damage.</text>
</comment>
<keyword evidence="8" id="KW-1185">Reference proteome</keyword>
<dbReference type="eggNOG" id="ENOG50330W8">
    <property type="taxonomic scope" value="Bacteria"/>
</dbReference>
<gene>
    <name evidence="6" type="primary">nifW</name>
    <name evidence="7" type="ordered locus">Mnod_4016</name>
</gene>